<organism evidence="9 10">
    <name type="scientific">Oedothorax gibbosus</name>
    <dbReference type="NCBI Taxonomy" id="931172"/>
    <lineage>
        <taxon>Eukaryota</taxon>
        <taxon>Metazoa</taxon>
        <taxon>Ecdysozoa</taxon>
        <taxon>Arthropoda</taxon>
        <taxon>Chelicerata</taxon>
        <taxon>Arachnida</taxon>
        <taxon>Araneae</taxon>
        <taxon>Araneomorphae</taxon>
        <taxon>Entelegynae</taxon>
        <taxon>Araneoidea</taxon>
        <taxon>Linyphiidae</taxon>
        <taxon>Erigoninae</taxon>
        <taxon>Oedothorax</taxon>
    </lineage>
</organism>
<feature type="region of interest" description="Disordered" evidence="6">
    <location>
        <begin position="108"/>
        <end position="157"/>
    </location>
</feature>
<reference evidence="9 10" key="1">
    <citation type="journal article" date="2022" name="Nat. Ecol. Evol.">
        <title>A masculinizing supergene underlies an exaggerated male reproductive morph in a spider.</title>
        <authorList>
            <person name="Hendrickx F."/>
            <person name="De Corte Z."/>
            <person name="Sonet G."/>
            <person name="Van Belleghem S.M."/>
            <person name="Kostlbacher S."/>
            <person name="Vangestel C."/>
        </authorList>
    </citation>
    <scope>NUCLEOTIDE SEQUENCE [LARGE SCALE GENOMIC DNA]</scope>
    <source>
        <strain evidence="9">W744_W776</strain>
    </source>
</reference>
<feature type="compositionally biased region" description="Polar residues" evidence="6">
    <location>
        <begin position="397"/>
        <end position="409"/>
    </location>
</feature>
<feature type="compositionally biased region" description="Basic and acidic residues" evidence="6">
    <location>
        <begin position="216"/>
        <end position="245"/>
    </location>
</feature>
<feature type="compositionally biased region" description="Polar residues" evidence="6">
    <location>
        <begin position="477"/>
        <end position="493"/>
    </location>
</feature>
<feature type="compositionally biased region" description="Polar residues" evidence="6">
    <location>
        <begin position="524"/>
        <end position="552"/>
    </location>
</feature>
<keyword evidence="4" id="KW-0479">Metal-binding</keyword>
<comment type="cofactor">
    <cofactor evidence="2">
        <name>Mg(2+)</name>
        <dbReference type="ChEBI" id="CHEBI:18420"/>
    </cofactor>
</comment>
<evidence type="ECO:0000256" key="3">
    <source>
        <dbReference type="ARBA" id="ARBA00022679"/>
    </source>
</evidence>
<dbReference type="GO" id="GO:0046872">
    <property type="term" value="F:metal ion binding"/>
    <property type="evidence" value="ECO:0007669"/>
    <property type="project" value="UniProtKB-KW"/>
</dbReference>
<accession>A0AAV6UPI7</accession>
<dbReference type="SUPFAM" id="SSF81301">
    <property type="entry name" value="Nucleotidyltransferase"/>
    <property type="match status" value="1"/>
</dbReference>
<feature type="domain" description="PAP-associated" evidence="7">
    <location>
        <begin position="996"/>
        <end position="1045"/>
    </location>
</feature>
<dbReference type="CDD" id="cd05402">
    <property type="entry name" value="NT_PAP_TUTase"/>
    <property type="match status" value="1"/>
</dbReference>
<keyword evidence="10" id="KW-1185">Reference proteome</keyword>
<evidence type="ECO:0008006" key="11">
    <source>
        <dbReference type="Google" id="ProtNLM"/>
    </source>
</evidence>
<dbReference type="Gene3D" id="1.10.1410.10">
    <property type="match status" value="2"/>
</dbReference>
<dbReference type="PANTHER" id="PTHR12271">
    <property type="entry name" value="POLY A POLYMERASE CID PAP -RELATED"/>
    <property type="match status" value="1"/>
</dbReference>
<dbReference type="EMBL" id="JAFNEN010000343">
    <property type="protein sequence ID" value="KAG8185191.1"/>
    <property type="molecule type" value="Genomic_DNA"/>
</dbReference>
<feature type="compositionally biased region" description="Polar residues" evidence="6">
    <location>
        <begin position="108"/>
        <end position="123"/>
    </location>
</feature>
<feature type="compositionally biased region" description="Polar residues" evidence="6">
    <location>
        <begin position="141"/>
        <end position="157"/>
    </location>
</feature>
<dbReference type="InterPro" id="IPR002058">
    <property type="entry name" value="PAP_assoc"/>
</dbReference>
<dbReference type="PANTHER" id="PTHR12271:SF66">
    <property type="entry name" value="TERMINAL URIDYLYLTRANSFERASE TAILOR"/>
    <property type="match status" value="1"/>
</dbReference>
<dbReference type="Proteomes" id="UP000827092">
    <property type="component" value="Unassembled WGS sequence"/>
</dbReference>
<dbReference type="GO" id="GO:0050265">
    <property type="term" value="F:RNA uridylyltransferase activity"/>
    <property type="evidence" value="ECO:0007669"/>
    <property type="project" value="TreeGrafter"/>
</dbReference>
<dbReference type="SUPFAM" id="SSF81631">
    <property type="entry name" value="PAP/OAS1 substrate-binding domain"/>
    <property type="match status" value="2"/>
</dbReference>
<feature type="compositionally biased region" description="Polar residues" evidence="6">
    <location>
        <begin position="70"/>
        <end position="83"/>
    </location>
</feature>
<name>A0AAV6UPI7_9ARAC</name>
<gene>
    <name evidence="9" type="ORF">JTE90_025864</name>
</gene>
<evidence type="ECO:0000256" key="1">
    <source>
        <dbReference type="ARBA" id="ARBA00001936"/>
    </source>
</evidence>
<feature type="region of interest" description="Disordered" evidence="6">
    <location>
        <begin position="202"/>
        <end position="288"/>
    </location>
</feature>
<dbReference type="GO" id="GO:0031123">
    <property type="term" value="P:RNA 3'-end processing"/>
    <property type="evidence" value="ECO:0007669"/>
    <property type="project" value="TreeGrafter"/>
</dbReference>
<comment type="caution">
    <text evidence="9">The sequence shown here is derived from an EMBL/GenBank/DDBJ whole genome shotgun (WGS) entry which is preliminary data.</text>
</comment>
<feature type="region of interest" description="Disordered" evidence="6">
    <location>
        <begin position="66"/>
        <end position="96"/>
    </location>
</feature>
<protein>
    <recommendedName>
        <fullName evidence="11">Terminal uridylyltransferase 4</fullName>
    </recommendedName>
</protein>
<sequence length="1522" mass="174315">MNPSKVTNPTCVETENKQIQVPPRLKKKLQYTALFTNQIIGIIGVDEGGARERRKARDARIAANGKLPETSHNCQPSESSKTANAEDIEGNSLKPNVKYDKQVGNVSTKLENDNNNLDSQTANAKDVKQADHFTRNDKRTNNSFVDCTKPSVKSNTPAHNNVRQIVERDNNNYQCHPKTITSQASHFPINDKRNSLADHAKSNVKNNAPAYNVRQNVDRDTKNDQFHHKIDDYQGISKDDSHTDDGWGAISENGDYPEDVWGSEREEDSHKQNKYNDRSKTSSSSKCFQTVQHVVPRDTEAFNSTQQNYTSTKRDLTDDRHNYNCGRLQNDTKDWNHRNNNKNDCPLSHVELKTTNRRDYLTESKSLEFEIKEAYRPKSDFQGSNAHSYQDKNSSKINQFNFNNRNPSCNAYAPPISKNKPNNKQDICVKNENQEPESEGSGWPDLDDKKSSCNDDCFWENSKENQKEVRSDEPKSYQRSISTPYSHTLSYSNPRRDGRGDEKDHKFQPENSKMQREFPKSKLSRSTSFTDRTNNRFANRTAGDHNTYQSCKAENGFRVDSNESTFSNTETNNWHETINSSKPANSPVSVGQKLKSLGSNKLTTPSSSNNNETKVKRSCFLKCANQSNADDDNNKWNFTTEISTVVLEEESIKTFDSKRVVIGNSMDDIKIIVSCRKEPDIIDTKNNQESLANFSEVNDSPQLPFLDPLEDDFVFFDDNPDPFIPAPQPPSAFVQLDNCAASNSQVEKLNLESQKNAVKLSTSEEMLKGMPDARHVQEITSYLTQLEIEKSVPLETSEKILKDITKALHHSSQSSWGEDLVYIYGSYVSGLAVSTSNINFAVKTYEEIKSKQANSYLLHMQRGLLNVLKGYQVEPFDEDTNPKKSKICFTETNSGIPCELGFYNSTVAKYLIMNKMLHDICEFDQRIKTLLIVTRIWAEVCLIHESEEGKLHPVGYSLLMLHFLQSLDKPLLPILNMDPSAKHWGLDQLEEKNKSSVGELWLAFLKFYSEFNWRDNVVTVNSNTSVSKTWEHSFIAIEDPFTQDNIGDSVVSDQNAECIFACFKASYQYFSTPVDYDDSDSSDSGINENSNSFKKEVFSFNYISFDQNIPTICEKCEELDETCNKCRPRKEVIVQPLPELSEASLECVNRTLYDVYNEFRLPQCQTEERIAFVKIFESDVKKMFPGAKLKLFGSSVNGFGFKKSDLDICMTFNHKLESNREIHGILHQIVRFLRRRPNLYENVYGLYHAKIPIVKFHVIQQDWHCDLSFCNILAVHNSKLLWKYSLYDERCCVLGCALKLLAKKACLDDTRHLSSYSYILTVIHYLQQVKPPVLPVFTIDHKEVFDENLMIPKEAMDRCNYWLNDKIENLKTKWYPLDPKNKNESTVGQLWLGLLDFYARYDNTYAITITQKEPLLSSNLRRCARLLNIQDPFLEKDNLGCILNDIGADETRKVLTRARLLFGKEIPKEHKAFPERYFFSSSYLTGRSIKEIECEGCGGFGHQKSECLKADPFKRFLWPDDT</sequence>
<evidence type="ECO:0000256" key="6">
    <source>
        <dbReference type="SAM" id="MobiDB-lite"/>
    </source>
</evidence>
<feature type="region of interest" description="Disordered" evidence="6">
    <location>
        <begin position="397"/>
        <end position="426"/>
    </location>
</feature>
<feature type="compositionally biased region" description="Basic and acidic residues" evidence="6">
    <location>
        <begin position="494"/>
        <end position="520"/>
    </location>
</feature>
<keyword evidence="5" id="KW-0460">Magnesium</keyword>
<evidence type="ECO:0000313" key="10">
    <source>
        <dbReference type="Proteomes" id="UP000827092"/>
    </source>
</evidence>
<evidence type="ECO:0000259" key="7">
    <source>
        <dbReference type="Pfam" id="PF03828"/>
    </source>
</evidence>
<feature type="region of interest" description="Disordered" evidence="6">
    <location>
        <begin position="463"/>
        <end position="592"/>
    </location>
</feature>
<feature type="domain" description="Poly(A) RNA polymerase mitochondrial-like central palm" evidence="8">
    <location>
        <begin position="1149"/>
        <end position="1285"/>
    </location>
</feature>
<dbReference type="InterPro" id="IPR054708">
    <property type="entry name" value="MTPAP-like_central"/>
</dbReference>
<dbReference type="Gene3D" id="3.30.460.10">
    <property type="entry name" value="Beta Polymerase, domain 2"/>
    <property type="match status" value="2"/>
</dbReference>
<feature type="compositionally biased region" description="Basic and acidic residues" evidence="6">
    <location>
        <begin position="125"/>
        <end position="140"/>
    </location>
</feature>
<proteinExistence type="predicted"/>
<keyword evidence="3" id="KW-0808">Transferase</keyword>
<evidence type="ECO:0000256" key="2">
    <source>
        <dbReference type="ARBA" id="ARBA00001946"/>
    </source>
</evidence>
<feature type="compositionally biased region" description="Basic and acidic residues" evidence="6">
    <location>
        <begin position="463"/>
        <end position="476"/>
    </location>
</feature>
<evidence type="ECO:0000313" key="9">
    <source>
        <dbReference type="EMBL" id="KAG8185191.1"/>
    </source>
</evidence>
<dbReference type="InterPro" id="IPR043519">
    <property type="entry name" value="NT_sf"/>
</dbReference>
<dbReference type="Pfam" id="PF22600">
    <property type="entry name" value="MTPAP-like_central"/>
    <property type="match status" value="1"/>
</dbReference>
<comment type="cofactor">
    <cofactor evidence="1">
        <name>Mn(2+)</name>
        <dbReference type="ChEBI" id="CHEBI:29035"/>
    </cofactor>
</comment>
<evidence type="ECO:0000256" key="4">
    <source>
        <dbReference type="ARBA" id="ARBA00022723"/>
    </source>
</evidence>
<feature type="compositionally biased region" description="Polar residues" evidence="6">
    <location>
        <begin position="574"/>
        <end position="589"/>
    </location>
</feature>
<feature type="compositionally biased region" description="Low complexity" evidence="6">
    <location>
        <begin position="562"/>
        <end position="572"/>
    </location>
</feature>
<feature type="compositionally biased region" description="Basic and acidic residues" evidence="6">
    <location>
        <begin position="262"/>
        <end position="280"/>
    </location>
</feature>
<evidence type="ECO:0000256" key="5">
    <source>
        <dbReference type="ARBA" id="ARBA00022842"/>
    </source>
</evidence>
<dbReference type="Pfam" id="PF03828">
    <property type="entry name" value="PAP_assoc"/>
    <property type="match status" value="1"/>
</dbReference>
<evidence type="ECO:0000259" key="8">
    <source>
        <dbReference type="Pfam" id="PF22600"/>
    </source>
</evidence>
<dbReference type="GO" id="GO:1990817">
    <property type="term" value="F:poly(A) RNA polymerase activity"/>
    <property type="evidence" value="ECO:0007669"/>
    <property type="project" value="UniProtKB-ARBA"/>
</dbReference>